<feature type="transmembrane region" description="Helical" evidence="2">
    <location>
        <begin position="175"/>
        <end position="196"/>
    </location>
</feature>
<dbReference type="EMBL" id="LT554937">
    <property type="protein sequence ID" value="SAM08864.1"/>
    <property type="molecule type" value="Genomic_DNA"/>
</dbReference>
<feature type="region of interest" description="Disordered" evidence="1">
    <location>
        <begin position="1"/>
        <end position="22"/>
    </location>
</feature>
<evidence type="ECO:0000256" key="1">
    <source>
        <dbReference type="SAM" id="MobiDB-lite"/>
    </source>
</evidence>
<feature type="transmembrane region" description="Helical" evidence="2">
    <location>
        <begin position="142"/>
        <end position="169"/>
    </location>
</feature>
<dbReference type="Proteomes" id="UP000078561">
    <property type="component" value="Unassembled WGS sequence"/>
</dbReference>
<keyword evidence="2" id="KW-0812">Transmembrane</keyword>
<keyword evidence="4" id="KW-1185">Reference proteome</keyword>
<keyword evidence="2" id="KW-1133">Transmembrane helix</keyword>
<feature type="transmembrane region" description="Helical" evidence="2">
    <location>
        <begin position="32"/>
        <end position="54"/>
    </location>
</feature>
<evidence type="ECO:0008006" key="5">
    <source>
        <dbReference type="Google" id="ProtNLM"/>
    </source>
</evidence>
<reference evidence="3" key="1">
    <citation type="submission" date="2016-04" db="EMBL/GenBank/DDBJ databases">
        <authorList>
            <person name="Evans L.H."/>
            <person name="Alamgir A."/>
            <person name="Owens N."/>
            <person name="Weber N.D."/>
            <person name="Virtaneva K."/>
            <person name="Barbian K."/>
            <person name="Babar A."/>
            <person name="Rosenke K."/>
        </authorList>
    </citation>
    <scope>NUCLEOTIDE SEQUENCE [LARGE SCALE GENOMIC DNA]</scope>
    <source>
        <strain evidence="3">CBS 101.48</strain>
    </source>
</reference>
<feature type="transmembrane region" description="Helical" evidence="2">
    <location>
        <begin position="208"/>
        <end position="233"/>
    </location>
</feature>
<feature type="transmembrane region" description="Helical" evidence="2">
    <location>
        <begin position="239"/>
        <end position="262"/>
    </location>
</feature>
<feature type="compositionally biased region" description="Gly residues" evidence="1">
    <location>
        <begin position="1"/>
        <end position="18"/>
    </location>
</feature>
<accession>A0A168SSG4</accession>
<dbReference type="OrthoDB" id="2279037at2759"/>
<dbReference type="AlphaFoldDB" id="A0A168SSG4"/>
<evidence type="ECO:0000256" key="2">
    <source>
        <dbReference type="SAM" id="Phobius"/>
    </source>
</evidence>
<protein>
    <recommendedName>
        <fullName evidence="5">Chitin synthase export chaperone</fullName>
    </recommendedName>
</protein>
<evidence type="ECO:0000313" key="3">
    <source>
        <dbReference type="EMBL" id="SAM08864.1"/>
    </source>
</evidence>
<gene>
    <name evidence="3" type="primary">ABSGL_14530.1 scaffold 14663</name>
</gene>
<dbReference type="InParanoid" id="A0A168SSG4"/>
<proteinExistence type="predicted"/>
<name>A0A168SSG4_ABSGL</name>
<keyword evidence="2" id="KW-0472">Membrane</keyword>
<sequence>MAPKGGRGGGGVHIGGSGDDSSSVDPLTLDSYFSYATLGVYGLYFFYILMVVLAQKAHFPYLYLYAIISCGLLYSVLDVVALVSGGSGGPCESAAAVYFNLMLFLIWLFLFEPSRQINLKLRQGGPLSPLNLAQYTSSGTGITLLCGYGLALVLLLLTIVYAIITYYVAPSSYLGLGYVLVYAPWLFTLMWFYLAASHWQYIGDKRSYGIYAFLAVCIQVGVTLVNSPGVFAYSGADSLFAPVVVGFVMIRCCHFIALYFAVTKASEWVTCTRYDYVSDQKQ</sequence>
<feature type="transmembrane region" description="Helical" evidence="2">
    <location>
        <begin position="95"/>
        <end position="111"/>
    </location>
</feature>
<organism evidence="3">
    <name type="scientific">Absidia glauca</name>
    <name type="common">Pin mould</name>
    <dbReference type="NCBI Taxonomy" id="4829"/>
    <lineage>
        <taxon>Eukaryota</taxon>
        <taxon>Fungi</taxon>
        <taxon>Fungi incertae sedis</taxon>
        <taxon>Mucoromycota</taxon>
        <taxon>Mucoromycotina</taxon>
        <taxon>Mucoromycetes</taxon>
        <taxon>Mucorales</taxon>
        <taxon>Cunninghamellaceae</taxon>
        <taxon>Absidia</taxon>
    </lineage>
</organism>
<feature type="transmembrane region" description="Helical" evidence="2">
    <location>
        <begin position="61"/>
        <end position="83"/>
    </location>
</feature>
<evidence type="ECO:0000313" key="4">
    <source>
        <dbReference type="Proteomes" id="UP000078561"/>
    </source>
</evidence>